<dbReference type="AlphaFoldDB" id="A0A834NMM6"/>
<dbReference type="Proteomes" id="UP000617340">
    <property type="component" value="Unassembled WGS sequence"/>
</dbReference>
<reference evidence="2" key="1">
    <citation type="journal article" date="2020" name="G3 (Bethesda)">
        <title>High-Quality Assemblies for Three Invasive Social Wasps from the &lt;i&gt;Vespula&lt;/i&gt; Genus.</title>
        <authorList>
            <person name="Harrop T.W.R."/>
            <person name="Guhlin J."/>
            <person name="McLaughlin G.M."/>
            <person name="Permina E."/>
            <person name="Stockwell P."/>
            <person name="Gilligan J."/>
            <person name="Le Lec M.F."/>
            <person name="Gruber M.A.M."/>
            <person name="Quinn O."/>
            <person name="Lovegrove M."/>
            <person name="Duncan E.J."/>
            <person name="Remnant E.J."/>
            <person name="Van Eeckhoven J."/>
            <person name="Graham B."/>
            <person name="Knapp R.A."/>
            <person name="Langford K.W."/>
            <person name="Kronenberg Z."/>
            <person name="Press M.O."/>
            <person name="Eacker S.M."/>
            <person name="Wilson-Rankin E.E."/>
            <person name="Purcell J."/>
            <person name="Lester P.J."/>
            <person name="Dearden P.K."/>
        </authorList>
    </citation>
    <scope>NUCLEOTIDE SEQUENCE</scope>
    <source>
        <strain evidence="2">Linc-1</strain>
    </source>
</reference>
<evidence type="ECO:0000256" key="1">
    <source>
        <dbReference type="SAM" id="MobiDB-lite"/>
    </source>
</evidence>
<proteinExistence type="predicted"/>
<sequence>MSFDSILQVLDEILYQSERILVRKLETPFYGDRANQPIPSVPDEIEKKSFHQKSKKEQRKETIWQRLGQLVASCPETTAAASHATVERRTTRIREDRVRSSISDASSRGNGTKCVRRIVDRHGKKIAVAQSDIEAESLDSILDDGETVVVFFRRSSYSFERSQ</sequence>
<evidence type="ECO:0000313" key="2">
    <source>
        <dbReference type="EMBL" id="KAF7414076.1"/>
    </source>
</evidence>
<organism evidence="2 3">
    <name type="scientific">Vespula germanica</name>
    <name type="common">German yellow jacket</name>
    <name type="synonym">Paravespula germanica</name>
    <dbReference type="NCBI Taxonomy" id="30212"/>
    <lineage>
        <taxon>Eukaryota</taxon>
        <taxon>Metazoa</taxon>
        <taxon>Ecdysozoa</taxon>
        <taxon>Arthropoda</taxon>
        <taxon>Hexapoda</taxon>
        <taxon>Insecta</taxon>
        <taxon>Pterygota</taxon>
        <taxon>Neoptera</taxon>
        <taxon>Endopterygota</taxon>
        <taxon>Hymenoptera</taxon>
        <taxon>Apocrita</taxon>
        <taxon>Aculeata</taxon>
        <taxon>Vespoidea</taxon>
        <taxon>Vespidae</taxon>
        <taxon>Vespinae</taxon>
        <taxon>Vespula</taxon>
    </lineage>
</organism>
<feature type="region of interest" description="Disordered" evidence="1">
    <location>
        <begin position="78"/>
        <end position="108"/>
    </location>
</feature>
<comment type="caution">
    <text evidence="2">The sequence shown here is derived from an EMBL/GenBank/DDBJ whole genome shotgun (WGS) entry which is preliminary data.</text>
</comment>
<accession>A0A834NMM6</accession>
<protein>
    <submittedName>
        <fullName evidence="2">Uncharacterized protein</fullName>
    </submittedName>
</protein>
<keyword evidence="3" id="KW-1185">Reference proteome</keyword>
<feature type="compositionally biased region" description="Basic and acidic residues" evidence="1">
    <location>
        <begin position="85"/>
        <end position="99"/>
    </location>
</feature>
<gene>
    <name evidence="2" type="ORF">HZH68_002565</name>
</gene>
<evidence type="ECO:0000313" key="3">
    <source>
        <dbReference type="Proteomes" id="UP000617340"/>
    </source>
</evidence>
<dbReference type="EMBL" id="JACSDZ010000002">
    <property type="protein sequence ID" value="KAF7414076.1"/>
    <property type="molecule type" value="Genomic_DNA"/>
</dbReference>
<name>A0A834NMM6_VESGE</name>